<feature type="compositionally biased region" description="Polar residues" evidence="6">
    <location>
        <begin position="646"/>
        <end position="657"/>
    </location>
</feature>
<keyword evidence="4 7" id="KW-1133">Transmembrane helix</keyword>
<protein>
    <recommendedName>
        <fullName evidence="8">SPX domain-containing protein</fullName>
    </recommendedName>
</protein>
<feature type="region of interest" description="Disordered" evidence="6">
    <location>
        <begin position="643"/>
        <end position="677"/>
    </location>
</feature>
<dbReference type="PANTHER" id="PTHR46140:SF1">
    <property type="entry name" value="VACUOLAR TRANSPORTER CHAPERONE COMPLEX SUBUNIT 4-RELATED"/>
    <property type="match status" value="1"/>
</dbReference>
<feature type="region of interest" description="Disordered" evidence="6">
    <location>
        <begin position="525"/>
        <end position="545"/>
    </location>
</feature>
<accession>A0AAN7D3C4</accession>
<evidence type="ECO:0000256" key="5">
    <source>
        <dbReference type="ARBA" id="ARBA00023136"/>
    </source>
</evidence>
<feature type="compositionally biased region" description="Basic residues" evidence="6">
    <location>
        <begin position="666"/>
        <end position="677"/>
    </location>
</feature>
<evidence type="ECO:0000256" key="1">
    <source>
        <dbReference type="ARBA" id="ARBA00004128"/>
    </source>
</evidence>
<dbReference type="InterPro" id="IPR018966">
    <property type="entry name" value="VTC_domain"/>
</dbReference>
<organism evidence="9 10">
    <name type="scientific">Mucor velutinosus</name>
    <dbReference type="NCBI Taxonomy" id="708070"/>
    <lineage>
        <taxon>Eukaryota</taxon>
        <taxon>Fungi</taxon>
        <taxon>Fungi incertae sedis</taxon>
        <taxon>Mucoromycota</taxon>
        <taxon>Mucoromycotina</taxon>
        <taxon>Mucoromycetes</taxon>
        <taxon>Mucorales</taxon>
        <taxon>Mucorineae</taxon>
        <taxon>Mucoraceae</taxon>
        <taxon>Mucor</taxon>
    </lineage>
</organism>
<dbReference type="GO" id="GO:0005774">
    <property type="term" value="C:vacuolar membrane"/>
    <property type="evidence" value="ECO:0007669"/>
    <property type="project" value="UniProtKB-SubCell"/>
</dbReference>
<dbReference type="InterPro" id="IPR003807">
    <property type="entry name" value="DUF202"/>
</dbReference>
<evidence type="ECO:0000313" key="10">
    <source>
        <dbReference type="Proteomes" id="UP001304243"/>
    </source>
</evidence>
<comment type="caution">
    <text evidence="9">The sequence shown here is derived from an EMBL/GenBank/DDBJ whole genome shotgun (WGS) entry which is preliminary data.</text>
</comment>
<keyword evidence="10" id="KW-1185">Reference proteome</keyword>
<dbReference type="InterPro" id="IPR042267">
    <property type="entry name" value="VTC_sf"/>
</dbReference>
<dbReference type="EMBL" id="JASEJX010000035">
    <property type="protein sequence ID" value="KAK4509928.1"/>
    <property type="molecule type" value="Genomic_DNA"/>
</dbReference>
<keyword evidence="5 7" id="KW-0472">Membrane</keyword>
<comment type="subcellular location">
    <subcellularLocation>
        <location evidence="1">Vacuole membrane</location>
        <topology evidence="1">Multi-pass membrane protein</topology>
    </subcellularLocation>
</comment>
<dbReference type="PROSITE" id="PS51382">
    <property type="entry name" value="SPX"/>
    <property type="match status" value="1"/>
</dbReference>
<evidence type="ECO:0000256" key="3">
    <source>
        <dbReference type="ARBA" id="ARBA00022692"/>
    </source>
</evidence>
<feature type="transmembrane region" description="Helical" evidence="7">
    <location>
        <begin position="694"/>
        <end position="714"/>
    </location>
</feature>
<keyword evidence="3 7" id="KW-0812">Transmembrane</keyword>
<keyword evidence="2" id="KW-0926">Vacuole</keyword>
<proteinExistence type="predicted"/>
<evidence type="ECO:0000313" key="9">
    <source>
        <dbReference type="EMBL" id="KAK4509928.1"/>
    </source>
</evidence>
<evidence type="ECO:0000256" key="4">
    <source>
        <dbReference type="ARBA" id="ARBA00022989"/>
    </source>
</evidence>
<dbReference type="Gene3D" id="3.20.100.30">
    <property type="entry name" value="VTC, catalytic tunnel domain"/>
    <property type="match status" value="1"/>
</dbReference>
<dbReference type="GO" id="GO:0006799">
    <property type="term" value="P:polyphosphate biosynthetic process"/>
    <property type="evidence" value="ECO:0007669"/>
    <property type="project" value="UniProtKB-ARBA"/>
</dbReference>
<evidence type="ECO:0000256" key="7">
    <source>
        <dbReference type="SAM" id="Phobius"/>
    </source>
</evidence>
<dbReference type="CDD" id="cd14480">
    <property type="entry name" value="SPX_VTC2_like"/>
    <property type="match status" value="1"/>
</dbReference>
<sequence>MKFGNYLKEHMQSPWRLEYIQYDLLKMDLKNRQLDHEWNQQDEQAFIQLFSNERNKVVQFIHDFSQQLVSRIKYSQHLLQNARKNNVAIPQDMRFSQLSPVKDSTADFLNTLDDTLIEILFDIHDFSSFIRLNHIGFEKILKKHQKWTHIDHQVGENAPEYRHDIASLEINHSHSFYKQVSALRYECRHDTYKASQLSCKQRGIPLIVPERRSKKYWIHQDHISEVTAILCMYSYVVPKSSASSSDNAMSNLYFDNSYMDVYCDRADEKENTQVLKCKRYGSFSNDPVYYFEDEVHNSFYSGDVSSKSRFKIGKNDMSDFCHGKYTVPDIADDDELDEKEAMKLDYDNAGALAKAAQDGIHSQSLKPLLQCNYNRLAFELPNNDGRLTITLDTDINFQKQYHIQAFTAPSTDNQIKHFPYAILEVKLSTESKMDDPSLYWLNTFTQKSKLLHQVPKFSKYLQGVYQVFSDQDSFVSQDQVPSWLGFYQKGITASVQHQGLSRSKSLHPLLNGEKVRSIIPYPNARSRASSYSPSSQKYHDSSVRSSQSNSEYVSISMNMPSNDAILARSAIVVQNENPKIVLDMNEKTEMHSPAMDNSAKSSNSFSRHGDWVINTTSNNNSTGNLILDQDGYPIVYKNQSQHDNRSQASFCNKTSSQDDIETGFKTQKKPKNKKNGKKSIKLEPKVFFANERTFISWLQFCALLLTVALNLLNFGDKTSRICGGVFLFISMLLALYALARFQYRAWQLRSPSQTGRFDDLYGPAVLCVLIVAALVINFWLRFRYLSDANDTNTYLQSPANAASN</sequence>
<evidence type="ECO:0000259" key="8">
    <source>
        <dbReference type="PROSITE" id="PS51382"/>
    </source>
</evidence>
<evidence type="ECO:0000256" key="6">
    <source>
        <dbReference type="SAM" id="MobiDB-lite"/>
    </source>
</evidence>
<dbReference type="Pfam" id="PF09359">
    <property type="entry name" value="VTC"/>
    <property type="match status" value="1"/>
</dbReference>
<feature type="transmembrane region" description="Helical" evidence="7">
    <location>
        <begin position="721"/>
        <end position="741"/>
    </location>
</feature>
<dbReference type="PANTHER" id="PTHR46140">
    <property type="entry name" value="VACUOLAR TRANSPORTER CHAPERONE 1-RELATED"/>
    <property type="match status" value="1"/>
</dbReference>
<feature type="domain" description="SPX" evidence="8">
    <location>
        <begin position="1"/>
        <end position="158"/>
    </location>
</feature>
<feature type="transmembrane region" description="Helical" evidence="7">
    <location>
        <begin position="761"/>
        <end position="780"/>
    </location>
</feature>
<dbReference type="Pfam" id="PF02656">
    <property type="entry name" value="DUF202"/>
    <property type="match status" value="1"/>
</dbReference>
<gene>
    <name evidence="9" type="ORF">ATC70_008078</name>
</gene>
<dbReference type="Proteomes" id="UP001304243">
    <property type="component" value="Unassembled WGS sequence"/>
</dbReference>
<dbReference type="InterPro" id="IPR051572">
    <property type="entry name" value="VTC_Complex_Subunit"/>
</dbReference>
<dbReference type="RefSeq" id="XP_064676594.1">
    <property type="nucleotide sequence ID" value="XM_064827332.1"/>
</dbReference>
<feature type="compositionally biased region" description="Low complexity" evidence="6">
    <location>
        <begin position="525"/>
        <end position="535"/>
    </location>
</feature>
<dbReference type="InterPro" id="IPR004331">
    <property type="entry name" value="SPX_dom"/>
</dbReference>
<dbReference type="AlphaFoldDB" id="A0AAN7D3C4"/>
<name>A0AAN7D3C4_9FUNG</name>
<reference evidence="9 10" key="1">
    <citation type="submission" date="2022-11" db="EMBL/GenBank/DDBJ databases">
        <title>Mucor velutinosus strain NIH1002 WGS.</title>
        <authorList>
            <person name="Subramanian P."/>
            <person name="Mullikin J.C."/>
            <person name="Segre J.A."/>
            <person name="Zelazny A.M."/>
        </authorList>
    </citation>
    <scope>NUCLEOTIDE SEQUENCE [LARGE SCALE GENOMIC DNA]</scope>
    <source>
        <strain evidence="9 10">NIH1002</strain>
    </source>
</reference>
<dbReference type="GeneID" id="89951764"/>
<evidence type="ECO:0000256" key="2">
    <source>
        <dbReference type="ARBA" id="ARBA00022554"/>
    </source>
</evidence>